<dbReference type="Proteomes" id="UP001230317">
    <property type="component" value="Unassembled WGS sequence"/>
</dbReference>
<organism evidence="4 5">
    <name type="scientific">Corynebacterium accolens</name>
    <dbReference type="NCBI Taxonomy" id="38284"/>
    <lineage>
        <taxon>Bacteria</taxon>
        <taxon>Bacillati</taxon>
        <taxon>Actinomycetota</taxon>
        <taxon>Actinomycetes</taxon>
        <taxon>Mycobacteriales</taxon>
        <taxon>Corynebacteriaceae</taxon>
        <taxon>Corynebacterium</taxon>
    </lineage>
</organism>
<evidence type="ECO:0000256" key="2">
    <source>
        <dbReference type="SAM" id="Phobius"/>
    </source>
</evidence>
<sequence>MSRTALRSFIQRIHFYGGMFVGPFILIAALTGCLYALAPTLEKFAYRDVMTVEEVNNPVSLEDQISAAQKEHPDMPVSQVWPAESATDSTRVLVADPGIDESLQRTVFINPADGEVIGDYPTYSGLGEMPLRRWISSLHESFHLGQPGELYSELAASWLWVLACGGLYMWWIRRRPKKAAAPLKKQPQRSKRWKATRLHSTMGAWIFIGLIGLSATGITWSQLAGENVNSVVEKMNWKATPVETALTTDSSADATHDAHAGHEGHGAHGAHGGDAEAPGEAPEPEVIAKQAERVYATGRAEGLTGPLRLYAPEDTDSGWKVSERWVEWRYTSDEVSVNGSTGEVIDRLPFSELPLFSKLSSWGIYLHMGIMFGLPLQIALFALGLAIAAMVVLGYYMWWKRRPQFAPGSKRHFSWTTTGLGALFAATVGVFIPLLGITLAAFLVLDIIVMNTGKRKATAPKKKDEDAELVPVG</sequence>
<keyword evidence="2" id="KW-0812">Transmembrane</keyword>
<dbReference type="PANTHER" id="PTHR34219:SF1">
    <property type="entry name" value="PEPSY DOMAIN-CONTAINING PROTEIN"/>
    <property type="match status" value="1"/>
</dbReference>
<dbReference type="InterPro" id="IPR025711">
    <property type="entry name" value="PepSY"/>
</dbReference>
<reference evidence="4" key="1">
    <citation type="submission" date="2023-05" db="EMBL/GenBank/DDBJ databases">
        <title>Metabolic capabilities are highly conserved among human nasal-associated Corynebacterium species in pangenomic analyses.</title>
        <authorList>
            <person name="Tran T.H."/>
            <person name="Roberts A.Q."/>
            <person name="Escapa I.F."/>
            <person name="Gao W."/>
            <person name="Conlan S."/>
            <person name="Kong H."/>
            <person name="Segre J.A."/>
            <person name="Kelly M.S."/>
            <person name="Lemon K.P."/>
        </authorList>
    </citation>
    <scope>NUCLEOTIDE SEQUENCE</scope>
    <source>
        <strain evidence="4">KPL2618</strain>
    </source>
</reference>
<comment type="caution">
    <text evidence="4">The sequence shown here is derived from an EMBL/GenBank/DDBJ whole genome shotgun (WGS) entry which is preliminary data.</text>
</comment>
<feature type="transmembrane region" description="Helical" evidence="2">
    <location>
        <begin position="198"/>
        <end position="220"/>
    </location>
</feature>
<dbReference type="PANTHER" id="PTHR34219">
    <property type="entry name" value="IRON-REGULATED INNER MEMBRANE PROTEIN-RELATED"/>
    <property type="match status" value="1"/>
</dbReference>
<name>A0AAP4C0E9_9CORY</name>
<dbReference type="Pfam" id="PF03413">
    <property type="entry name" value="PepSY"/>
    <property type="match status" value="1"/>
</dbReference>
<proteinExistence type="predicted"/>
<accession>A0AAP4C0E9</accession>
<feature type="transmembrane region" description="Helical" evidence="2">
    <location>
        <begin position="378"/>
        <end position="399"/>
    </location>
</feature>
<dbReference type="InterPro" id="IPR005625">
    <property type="entry name" value="PepSY-ass_TM"/>
</dbReference>
<evidence type="ECO:0000313" key="4">
    <source>
        <dbReference type="EMBL" id="MDK4335522.1"/>
    </source>
</evidence>
<feature type="transmembrane region" description="Helical" evidence="2">
    <location>
        <begin position="154"/>
        <end position="172"/>
    </location>
</feature>
<feature type="transmembrane region" description="Helical" evidence="2">
    <location>
        <begin position="20"/>
        <end position="38"/>
    </location>
</feature>
<keyword evidence="2" id="KW-1133">Transmembrane helix</keyword>
<evidence type="ECO:0000256" key="1">
    <source>
        <dbReference type="SAM" id="MobiDB-lite"/>
    </source>
</evidence>
<keyword evidence="2" id="KW-0472">Membrane</keyword>
<dbReference type="Pfam" id="PF03929">
    <property type="entry name" value="PepSY_TM"/>
    <property type="match status" value="1"/>
</dbReference>
<feature type="domain" description="PepSY" evidence="3">
    <location>
        <begin position="58"/>
        <end position="119"/>
    </location>
</feature>
<dbReference type="RefSeq" id="WP_284642512.1">
    <property type="nucleotide sequence ID" value="NZ_JASNVU010000011.1"/>
</dbReference>
<dbReference type="PROSITE" id="PS51257">
    <property type="entry name" value="PROKAR_LIPOPROTEIN"/>
    <property type="match status" value="1"/>
</dbReference>
<dbReference type="EMBL" id="JASNVU010000011">
    <property type="protein sequence ID" value="MDK4335522.1"/>
    <property type="molecule type" value="Genomic_DNA"/>
</dbReference>
<protein>
    <submittedName>
        <fullName evidence="4">PepSY domain-containing protein</fullName>
    </submittedName>
</protein>
<gene>
    <name evidence="4" type="ORF">QPX58_08885</name>
</gene>
<feature type="region of interest" description="Disordered" evidence="1">
    <location>
        <begin position="249"/>
        <end position="283"/>
    </location>
</feature>
<feature type="transmembrane region" description="Helical" evidence="2">
    <location>
        <begin position="420"/>
        <end position="445"/>
    </location>
</feature>
<dbReference type="AlphaFoldDB" id="A0AAP4C0E9"/>
<evidence type="ECO:0000313" key="5">
    <source>
        <dbReference type="Proteomes" id="UP001230317"/>
    </source>
</evidence>
<feature type="compositionally biased region" description="Basic and acidic residues" evidence="1">
    <location>
        <begin position="254"/>
        <end position="274"/>
    </location>
</feature>
<evidence type="ECO:0000259" key="3">
    <source>
        <dbReference type="Pfam" id="PF03413"/>
    </source>
</evidence>